<dbReference type="Gene3D" id="3.40.50.1010">
    <property type="entry name" value="5'-nuclease"/>
    <property type="match status" value="1"/>
</dbReference>
<evidence type="ECO:0000313" key="2">
    <source>
        <dbReference type="EMBL" id="SDC88388.1"/>
    </source>
</evidence>
<accession>A0A1G6Q7T0</accession>
<evidence type="ECO:0000259" key="1">
    <source>
        <dbReference type="Pfam" id="PF01850"/>
    </source>
</evidence>
<protein>
    <submittedName>
        <fullName evidence="2">Predicted nucleic-acid-binding protein, contains PIN domain</fullName>
    </submittedName>
</protein>
<organism evidence="2 3">
    <name type="scientific">Geotoga petraea</name>
    <dbReference type="NCBI Taxonomy" id="28234"/>
    <lineage>
        <taxon>Bacteria</taxon>
        <taxon>Thermotogati</taxon>
        <taxon>Thermotogota</taxon>
        <taxon>Thermotogae</taxon>
        <taxon>Petrotogales</taxon>
        <taxon>Petrotogaceae</taxon>
        <taxon>Geotoga</taxon>
    </lineage>
</organism>
<dbReference type="STRING" id="28234.SAMN04488588_1997"/>
<dbReference type="InterPro" id="IPR002716">
    <property type="entry name" value="PIN_dom"/>
</dbReference>
<feature type="domain" description="PIN" evidence="1">
    <location>
        <begin position="3"/>
        <end position="118"/>
    </location>
</feature>
<dbReference type="Pfam" id="PF01850">
    <property type="entry name" value="PIN"/>
    <property type="match status" value="1"/>
</dbReference>
<evidence type="ECO:0000313" key="3">
    <source>
        <dbReference type="Proteomes" id="UP000199322"/>
    </source>
</evidence>
<proteinExistence type="predicted"/>
<dbReference type="EMBL" id="FMYV01000011">
    <property type="protein sequence ID" value="SDC88388.1"/>
    <property type="molecule type" value="Genomic_DNA"/>
</dbReference>
<dbReference type="PANTHER" id="PTHR39664:SF2">
    <property type="entry name" value="NUCLEIC ACID-BINDING PROTEIN, CONTAINING PIN DOMAIN-RELATED"/>
    <property type="match status" value="1"/>
</dbReference>
<dbReference type="InterPro" id="IPR029060">
    <property type="entry name" value="PIN-like_dom_sf"/>
</dbReference>
<name>A0A1G6Q7T0_9BACT</name>
<dbReference type="RefSeq" id="WP_091405513.1">
    <property type="nucleotide sequence ID" value="NZ_FMYV01000011.1"/>
</dbReference>
<keyword evidence="3" id="KW-1185">Reference proteome</keyword>
<dbReference type="SUPFAM" id="SSF88723">
    <property type="entry name" value="PIN domain-like"/>
    <property type="match status" value="1"/>
</dbReference>
<gene>
    <name evidence="2" type="ORF">SAMN04488588_1997</name>
</gene>
<dbReference type="PANTHER" id="PTHR39664">
    <property type="match status" value="1"/>
</dbReference>
<dbReference type="Proteomes" id="UP000199322">
    <property type="component" value="Unassembled WGS sequence"/>
</dbReference>
<reference evidence="2 3" key="1">
    <citation type="submission" date="2016-10" db="EMBL/GenBank/DDBJ databases">
        <authorList>
            <person name="de Groot N.N."/>
        </authorList>
    </citation>
    <scope>NUCLEOTIDE SEQUENCE [LARGE SCALE GENOMIC DNA]</scope>
    <source>
        <strain evidence="2 3">WG14</strain>
    </source>
</reference>
<dbReference type="AlphaFoldDB" id="A0A1G6Q7T0"/>
<sequence>MKIVDANVVLRYLLQDNEKLSNKAKDIIENNEIFIPTEVIAEIVYVLEKVYSVNRKEINKILSELLRFYNITTNNMDVIKNALKIYSNKKLDFVDTILISYNNVDKHEIFSFDKKLNKLLYK</sequence>